<keyword evidence="1" id="KW-0934">Plastid</keyword>
<sequence length="62" mass="7293">MSSNLKNIYHEKYSDFNINDSTIDNQNIENNIDMPIGWSFICLDETISYYTENVNKIVDSMH</sequence>
<gene>
    <name evidence="1" type="primary">ConsOrf1</name>
</gene>
<proteinExistence type="predicted"/>
<dbReference type="AlphaFoldDB" id="A0A1Z1MMY7"/>
<dbReference type="EMBL" id="MF101446">
    <property type="protein sequence ID" value="ARW67212.1"/>
    <property type="molecule type" value="Genomic_DNA"/>
</dbReference>
<geneLocation type="chloroplast" evidence="1"/>
<reference evidence="1" key="1">
    <citation type="journal article" date="2017" name="J. Phycol.">
        <title>Analysis of chloroplast genomes and a supermatrix inform reclassification of the Rhodomelaceae (Rhodophyta).</title>
        <authorList>
            <person name="Diaz-Tapia P."/>
            <person name="Maggs C.A."/>
            <person name="West J.A."/>
            <person name="Verbruggen H."/>
        </authorList>
    </citation>
    <scope>NUCLEOTIDE SEQUENCE</scope>
    <source>
        <strain evidence="1">PD1230</strain>
    </source>
</reference>
<dbReference type="GeneID" id="33360489"/>
<name>A0A1Z1MMY7_9FLOR</name>
<organism evidence="1">
    <name type="scientific">Gredgaria maugeana</name>
    <dbReference type="NCBI Taxonomy" id="2007213"/>
    <lineage>
        <taxon>Eukaryota</taxon>
        <taxon>Rhodophyta</taxon>
        <taxon>Florideophyceae</taxon>
        <taxon>Rhodymeniophycidae</taxon>
        <taxon>Ceramiales</taxon>
        <taxon>Rhodomelaceae</taxon>
        <taxon>Herposiphonieae</taxon>
        <taxon>Gredgaria</taxon>
    </lineage>
</organism>
<accession>A0A1Z1MMY7</accession>
<keyword evidence="1" id="KW-0150">Chloroplast</keyword>
<dbReference type="RefSeq" id="YP_009398026.1">
    <property type="nucleotide sequence ID" value="NC_035290.1"/>
</dbReference>
<protein>
    <submittedName>
        <fullName evidence="1">Uncharacterized protein</fullName>
    </submittedName>
</protein>
<evidence type="ECO:0000313" key="1">
    <source>
        <dbReference type="EMBL" id="ARW67212.1"/>
    </source>
</evidence>